<keyword evidence="1" id="KW-0732">Signal</keyword>
<dbReference type="EMBL" id="QXFT01000752">
    <property type="protein sequence ID" value="KAE9336516.1"/>
    <property type="molecule type" value="Genomic_DNA"/>
</dbReference>
<gene>
    <name evidence="2" type="ORF">PR003_g12471</name>
</gene>
<feature type="chain" id="PRO_5025673165" description="Secreted protein" evidence="1">
    <location>
        <begin position="23"/>
        <end position="102"/>
    </location>
</feature>
<comment type="caution">
    <text evidence="2">The sequence shown here is derived from an EMBL/GenBank/DDBJ whole genome shotgun (WGS) entry which is preliminary data.</text>
</comment>
<keyword evidence="3" id="KW-1185">Reference proteome</keyword>
<proteinExistence type="predicted"/>
<evidence type="ECO:0000256" key="1">
    <source>
        <dbReference type="SAM" id="SignalP"/>
    </source>
</evidence>
<dbReference type="AlphaFoldDB" id="A0A6A4F067"/>
<protein>
    <recommendedName>
        <fullName evidence="4">Secreted protein</fullName>
    </recommendedName>
</protein>
<evidence type="ECO:0000313" key="3">
    <source>
        <dbReference type="Proteomes" id="UP000434957"/>
    </source>
</evidence>
<feature type="signal peptide" evidence="1">
    <location>
        <begin position="1"/>
        <end position="22"/>
    </location>
</feature>
<evidence type="ECO:0008006" key="4">
    <source>
        <dbReference type="Google" id="ProtNLM"/>
    </source>
</evidence>
<dbReference type="Proteomes" id="UP000434957">
    <property type="component" value="Unassembled WGS sequence"/>
</dbReference>
<evidence type="ECO:0000313" key="2">
    <source>
        <dbReference type="EMBL" id="KAE9336516.1"/>
    </source>
</evidence>
<organism evidence="2 3">
    <name type="scientific">Phytophthora rubi</name>
    <dbReference type="NCBI Taxonomy" id="129364"/>
    <lineage>
        <taxon>Eukaryota</taxon>
        <taxon>Sar</taxon>
        <taxon>Stramenopiles</taxon>
        <taxon>Oomycota</taxon>
        <taxon>Peronosporomycetes</taxon>
        <taxon>Peronosporales</taxon>
        <taxon>Peronosporaceae</taxon>
        <taxon>Phytophthora</taxon>
    </lineage>
</organism>
<reference evidence="2 3" key="1">
    <citation type="submission" date="2018-08" db="EMBL/GenBank/DDBJ databases">
        <title>Genomic investigation of the strawberry pathogen Phytophthora fragariae indicates pathogenicity is determined by transcriptional variation in three key races.</title>
        <authorList>
            <person name="Adams T.M."/>
            <person name="Armitage A.D."/>
            <person name="Sobczyk M.K."/>
            <person name="Bates H.J."/>
            <person name="Dunwell J.M."/>
            <person name="Nellist C.F."/>
            <person name="Harrison R.J."/>
        </authorList>
    </citation>
    <scope>NUCLEOTIDE SEQUENCE [LARGE SCALE GENOMIC DNA]</scope>
    <source>
        <strain evidence="2 3">SCRP333</strain>
    </source>
</reference>
<name>A0A6A4F067_9STRA</name>
<accession>A0A6A4F067</accession>
<sequence length="102" mass="11557">MDFLVDLCIVLFNSMMTVCLRAGEFRATHRNSTGILGCYPVHPRFCWSRSPPGAWPLKSTLYNQPQSFPIRSFLARTCRYESASSVQWKYSGASQNTCPNVT</sequence>